<evidence type="ECO:0000313" key="2">
    <source>
        <dbReference type="EMBL" id="GFZ02208.1"/>
    </source>
</evidence>
<organism evidence="2 3">
    <name type="scientific">Actinidia rufa</name>
    <dbReference type="NCBI Taxonomy" id="165716"/>
    <lineage>
        <taxon>Eukaryota</taxon>
        <taxon>Viridiplantae</taxon>
        <taxon>Streptophyta</taxon>
        <taxon>Embryophyta</taxon>
        <taxon>Tracheophyta</taxon>
        <taxon>Spermatophyta</taxon>
        <taxon>Magnoliopsida</taxon>
        <taxon>eudicotyledons</taxon>
        <taxon>Gunneridae</taxon>
        <taxon>Pentapetalae</taxon>
        <taxon>asterids</taxon>
        <taxon>Ericales</taxon>
        <taxon>Actinidiaceae</taxon>
        <taxon>Actinidia</taxon>
    </lineage>
</organism>
<sequence length="317" mass="35446">MEYPRCNKESSLPEIEKEGLEGYLEQLKEIRDDKVGDVPQVGTDEGESCQSQAMSKKSDVKKLANLAKVMKATPSPLAKATKTPLKIRGFLGNERAAMKVKEIRDALLTSPKKKSPTKKSGIPIPNMGSFNLIPEEGGRTSLKGISVLLKEGERTYEGEREGKGESFDLAKGELEKKIIELIEKEKGVVEEVEVAKVSMVTEFKDFEEYSKALTLEVSRFYGEGFDLCKKQIKLYFSNLDIEIDPALAEGGAGDDNVDNDDILADPPWVIKPLREEKKRTTPGRIGSPLYGLVLVDHHSEFFYVLFIFCNSIWDVYQ</sequence>
<gene>
    <name evidence="2" type="ORF">Acr_15g0008160</name>
</gene>
<evidence type="ECO:0000256" key="1">
    <source>
        <dbReference type="SAM" id="MobiDB-lite"/>
    </source>
</evidence>
<feature type="region of interest" description="Disordered" evidence="1">
    <location>
        <begin position="34"/>
        <end position="57"/>
    </location>
</feature>
<name>A0A7J0FW96_9ERIC</name>
<dbReference type="Proteomes" id="UP000585474">
    <property type="component" value="Unassembled WGS sequence"/>
</dbReference>
<evidence type="ECO:0000313" key="3">
    <source>
        <dbReference type="Proteomes" id="UP000585474"/>
    </source>
</evidence>
<accession>A0A7J0FW96</accession>
<reference evidence="2 3" key="1">
    <citation type="submission" date="2019-07" db="EMBL/GenBank/DDBJ databases">
        <title>De Novo Assembly of kiwifruit Actinidia rufa.</title>
        <authorList>
            <person name="Sugita-Konishi S."/>
            <person name="Sato K."/>
            <person name="Mori E."/>
            <person name="Abe Y."/>
            <person name="Kisaki G."/>
            <person name="Hamano K."/>
            <person name="Suezawa K."/>
            <person name="Otani M."/>
            <person name="Fukuda T."/>
            <person name="Manabe T."/>
            <person name="Gomi K."/>
            <person name="Tabuchi M."/>
            <person name="Akimitsu K."/>
            <person name="Kataoka I."/>
        </authorList>
    </citation>
    <scope>NUCLEOTIDE SEQUENCE [LARGE SCALE GENOMIC DNA]</scope>
    <source>
        <strain evidence="3">cv. Fuchu</strain>
    </source>
</reference>
<proteinExistence type="predicted"/>
<dbReference type="EMBL" id="BJWL01000015">
    <property type="protein sequence ID" value="GFZ02208.1"/>
    <property type="molecule type" value="Genomic_DNA"/>
</dbReference>
<dbReference type="AlphaFoldDB" id="A0A7J0FW96"/>
<keyword evidence="3" id="KW-1185">Reference proteome</keyword>
<protein>
    <submittedName>
        <fullName evidence="2">Uncharacterized protein</fullName>
    </submittedName>
</protein>
<comment type="caution">
    <text evidence="2">The sequence shown here is derived from an EMBL/GenBank/DDBJ whole genome shotgun (WGS) entry which is preliminary data.</text>
</comment>